<feature type="region of interest" description="Disordered" evidence="7">
    <location>
        <begin position="254"/>
        <end position="286"/>
    </location>
</feature>
<evidence type="ECO:0000256" key="5">
    <source>
        <dbReference type="ARBA" id="ARBA00023054"/>
    </source>
</evidence>
<evidence type="ECO:0000256" key="1">
    <source>
        <dbReference type="ARBA" id="ARBA00004123"/>
    </source>
</evidence>
<evidence type="ECO:0000256" key="2">
    <source>
        <dbReference type="ARBA" id="ARBA00022723"/>
    </source>
</evidence>
<dbReference type="GO" id="GO:0044773">
    <property type="term" value="P:mitotic DNA damage checkpoint signaling"/>
    <property type="evidence" value="ECO:0007669"/>
    <property type="project" value="TreeGrafter"/>
</dbReference>
<keyword evidence="6" id="KW-0539">Nucleus</keyword>
<dbReference type="PANTHER" id="PTHR13278:SF0">
    <property type="entry name" value="ZINC FINGER PROTEIN 830"/>
    <property type="match status" value="1"/>
</dbReference>
<reference evidence="9 10" key="1">
    <citation type="journal article" date="2018" name="Mol. Ecol.">
        <title>The obligate alkalophilic soda-lake fungus Sodiomyces alkalinus has shifted to a protein diet.</title>
        <authorList>
            <person name="Grum-Grzhimaylo A.A."/>
            <person name="Falkoski D.L."/>
            <person name="van den Heuvel J."/>
            <person name="Valero-Jimenez C.A."/>
            <person name="Min B."/>
            <person name="Choi I.G."/>
            <person name="Lipzen A."/>
            <person name="Daum C.G."/>
            <person name="Aanen D.K."/>
            <person name="Tsang A."/>
            <person name="Henrissat B."/>
            <person name="Bilanenko E.N."/>
            <person name="de Vries R.P."/>
            <person name="van Kan J.A.L."/>
            <person name="Grigoriev I.V."/>
            <person name="Debets A.J.M."/>
        </authorList>
    </citation>
    <scope>NUCLEOTIDE SEQUENCE [LARGE SCALE GENOMIC DNA]</scope>
    <source>
        <strain evidence="9 10">F11</strain>
    </source>
</reference>
<comment type="subcellular location">
    <subcellularLocation>
        <location evidence="1">Nucleus</location>
    </subcellularLocation>
</comment>
<dbReference type="EMBL" id="ML119051">
    <property type="protein sequence ID" value="ROT43813.1"/>
    <property type="molecule type" value="Genomic_DNA"/>
</dbReference>
<feature type="region of interest" description="Disordered" evidence="7">
    <location>
        <begin position="342"/>
        <end position="370"/>
    </location>
</feature>
<feature type="compositionally biased region" description="Acidic residues" evidence="7">
    <location>
        <begin position="92"/>
        <end position="101"/>
    </location>
</feature>
<name>A0A3N2QAN3_SODAK</name>
<feature type="compositionally biased region" description="Acidic residues" evidence="7">
    <location>
        <begin position="351"/>
        <end position="363"/>
    </location>
</feature>
<evidence type="ECO:0000313" key="9">
    <source>
        <dbReference type="EMBL" id="ROT43813.1"/>
    </source>
</evidence>
<dbReference type="Pfam" id="PF12171">
    <property type="entry name" value="zf-C2H2_jaz"/>
    <property type="match status" value="1"/>
</dbReference>
<accession>A0A3N2QAN3</accession>
<protein>
    <recommendedName>
        <fullName evidence="8">Zinc finger double-stranded RNA binding domain-containing protein</fullName>
    </recommendedName>
</protein>
<keyword evidence="3" id="KW-0863">Zinc-finger</keyword>
<feature type="compositionally biased region" description="Low complexity" evidence="7">
    <location>
        <begin position="192"/>
        <end position="202"/>
    </location>
</feature>
<dbReference type="GO" id="GO:0008270">
    <property type="term" value="F:zinc ion binding"/>
    <property type="evidence" value="ECO:0007669"/>
    <property type="project" value="UniProtKB-KW"/>
</dbReference>
<keyword evidence="4" id="KW-0862">Zinc</keyword>
<dbReference type="RefSeq" id="XP_028471619.1">
    <property type="nucleotide sequence ID" value="XM_028610581.1"/>
</dbReference>
<dbReference type="InterPro" id="IPR040050">
    <property type="entry name" value="ZNF830-like"/>
</dbReference>
<feature type="domain" description="Zinc finger double-stranded RNA binding" evidence="8">
    <location>
        <begin position="32"/>
        <end position="54"/>
    </location>
</feature>
<dbReference type="STRING" id="1314773.A0A3N2QAN3"/>
<dbReference type="InterPro" id="IPR036236">
    <property type="entry name" value="Znf_C2H2_sf"/>
</dbReference>
<evidence type="ECO:0000256" key="7">
    <source>
        <dbReference type="SAM" id="MobiDB-lite"/>
    </source>
</evidence>
<dbReference type="OrthoDB" id="77607at2759"/>
<feature type="compositionally biased region" description="Basic and acidic residues" evidence="7">
    <location>
        <begin position="266"/>
        <end position="279"/>
    </location>
</feature>
<feature type="compositionally biased region" description="Basic and acidic residues" evidence="7">
    <location>
        <begin position="141"/>
        <end position="155"/>
    </location>
</feature>
<dbReference type="AlphaFoldDB" id="A0A3N2QAN3"/>
<dbReference type="GeneID" id="39579059"/>
<evidence type="ECO:0000313" key="10">
    <source>
        <dbReference type="Proteomes" id="UP000272025"/>
    </source>
</evidence>
<keyword evidence="2" id="KW-0479">Metal-binding</keyword>
<feature type="compositionally biased region" description="Low complexity" evidence="7">
    <location>
        <begin position="66"/>
        <end position="80"/>
    </location>
</feature>
<organism evidence="9 10">
    <name type="scientific">Sodiomyces alkalinus (strain CBS 110278 / VKM F-3762 / F11)</name>
    <name type="common">Alkaliphilic filamentous fungus</name>
    <dbReference type="NCBI Taxonomy" id="1314773"/>
    <lineage>
        <taxon>Eukaryota</taxon>
        <taxon>Fungi</taxon>
        <taxon>Dikarya</taxon>
        <taxon>Ascomycota</taxon>
        <taxon>Pezizomycotina</taxon>
        <taxon>Sordariomycetes</taxon>
        <taxon>Hypocreomycetidae</taxon>
        <taxon>Glomerellales</taxon>
        <taxon>Plectosphaerellaceae</taxon>
        <taxon>Sodiomyces</taxon>
    </lineage>
</organism>
<dbReference type="InterPro" id="IPR022755">
    <property type="entry name" value="Znf_C2H2_jaz"/>
</dbReference>
<evidence type="ECO:0000256" key="6">
    <source>
        <dbReference type="ARBA" id="ARBA00023242"/>
    </source>
</evidence>
<proteinExistence type="predicted"/>
<keyword evidence="10" id="KW-1185">Reference proteome</keyword>
<feature type="region of interest" description="Disordered" evidence="7">
    <location>
        <begin position="66"/>
        <end position="228"/>
    </location>
</feature>
<keyword evidence="5" id="KW-0175">Coiled coil</keyword>
<dbReference type="SUPFAM" id="SSF57667">
    <property type="entry name" value="beta-beta-alpha zinc fingers"/>
    <property type="match status" value="1"/>
</dbReference>
<evidence type="ECO:0000256" key="4">
    <source>
        <dbReference type="ARBA" id="ARBA00022833"/>
    </source>
</evidence>
<evidence type="ECO:0000256" key="3">
    <source>
        <dbReference type="ARBA" id="ARBA00022771"/>
    </source>
</evidence>
<gene>
    <name evidence="9" type="ORF">SODALDRAFT_328021</name>
</gene>
<feature type="compositionally biased region" description="Low complexity" evidence="7">
    <location>
        <begin position="116"/>
        <end position="130"/>
    </location>
</feature>
<dbReference type="GO" id="GO:0033260">
    <property type="term" value="P:nuclear DNA replication"/>
    <property type="evidence" value="ECO:0007669"/>
    <property type="project" value="TreeGrafter"/>
</dbReference>
<dbReference type="GO" id="GO:0003676">
    <property type="term" value="F:nucleic acid binding"/>
    <property type="evidence" value="ECO:0007669"/>
    <property type="project" value="InterPro"/>
</dbReference>
<dbReference type="PANTHER" id="PTHR13278">
    <property type="entry name" value="ZINC FINGER PROTEIN 830"/>
    <property type="match status" value="1"/>
</dbReference>
<dbReference type="GO" id="GO:0005681">
    <property type="term" value="C:spliceosomal complex"/>
    <property type="evidence" value="ECO:0007669"/>
    <property type="project" value="InterPro"/>
</dbReference>
<feature type="compositionally biased region" description="Polar residues" evidence="7">
    <location>
        <begin position="156"/>
        <end position="172"/>
    </location>
</feature>
<evidence type="ECO:0000259" key="8">
    <source>
        <dbReference type="Pfam" id="PF12171"/>
    </source>
</evidence>
<sequence>MADARALLRQQRAARRIDHPHAAYSDLGKLLCVVCHESMKTESLWDSHIRSRAHVAKLQAKAKAKASATTASAAVSETSTLPNNKRKHDWGSGEEEGPTDEETARTKRSKGGDVTASAHSSADASSGFAAETVGSQGQGQGRREASKDKGKDLQETARTPPSLTRRLSTTPGQGVELQIPSRPATPQHRDGTSSATPITTPSAAPPRRPSNLAVSSSKGPEAAQVDEDEWAAFEADIATTSVAYDEDAAVISAPPMTAEEQAAAAKSEEEERERRRVEAEEAVADEKEEAARALELEFEEMEELEARVRRLKERREALRAKTADEVGVDKVVVDAGKENLRETAANGVGNGEDEEDDEEDDDFMGFRFKA</sequence>
<dbReference type="Proteomes" id="UP000272025">
    <property type="component" value="Unassembled WGS sequence"/>
</dbReference>
<dbReference type="GO" id="GO:0033314">
    <property type="term" value="P:mitotic DNA replication checkpoint signaling"/>
    <property type="evidence" value="ECO:0007669"/>
    <property type="project" value="TreeGrafter"/>
</dbReference>